<dbReference type="InParanoid" id="A0A251UNQ9"/>
<dbReference type="Gramene" id="mRNA:HanXRQr2_Chr14g0626331">
    <property type="protein sequence ID" value="CDS:HanXRQr2_Chr14g0626331.1"/>
    <property type="gene ID" value="HanXRQr2_Chr14g0626331"/>
</dbReference>
<dbReference type="Gene3D" id="1.25.40.10">
    <property type="entry name" value="Tetratricopeptide repeat domain"/>
    <property type="match status" value="5"/>
</dbReference>
<proteinExistence type="predicted"/>
<gene>
    <name evidence="4" type="ORF">HannXRQ_Chr05g0142771</name>
    <name evidence="3" type="ORF">HanXRQr2_Chr14g0626331</name>
</gene>
<evidence type="ECO:0000313" key="4">
    <source>
        <dbReference type="EMBL" id="OTG24988.1"/>
    </source>
</evidence>
<dbReference type="InterPro" id="IPR046848">
    <property type="entry name" value="E_motif"/>
</dbReference>
<dbReference type="Pfam" id="PF20431">
    <property type="entry name" value="E_motif"/>
    <property type="match status" value="1"/>
</dbReference>
<dbReference type="AlphaFoldDB" id="A0A251UNQ9"/>
<dbReference type="PANTHER" id="PTHR47926">
    <property type="entry name" value="PENTATRICOPEPTIDE REPEAT-CONTAINING PROTEIN"/>
    <property type="match status" value="1"/>
</dbReference>
<dbReference type="InterPro" id="IPR002885">
    <property type="entry name" value="PPR_rpt"/>
</dbReference>
<feature type="repeat" description="PPR" evidence="2">
    <location>
        <begin position="343"/>
        <end position="377"/>
    </location>
</feature>
<reference evidence="3 5" key="1">
    <citation type="journal article" date="2017" name="Nature">
        <title>The sunflower genome provides insights into oil metabolism, flowering and Asterid evolution.</title>
        <authorList>
            <person name="Badouin H."/>
            <person name="Gouzy J."/>
            <person name="Grassa C.J."/>
            <person name="Murat F."/>
            <person name="Staton S.E."/>
            <person name="Cottret L."/>
            <person name="Lelandais-Briere C."/>
            <person name="Owens G.L."/>
            <person name="Carrere S."/>
            <person name="Mayjonade B."/>
            <person name="Legrand L."/>
            <person name="Gill N."/>
            <person name="Kane N.C."/>
            <person name="Bowers J.E."/>
            <person name="Hubner S."/>
            <person name="Bellec A."/>
            <person name="Berard A."/>
            <person name="Berges H."/>
            <person name="Blanchet N."/>
            <person name="Boniface M.C."/>
            <person name="Brunel D."/>
            <person name="Catrice O."/>
            <person name="Chaidir N."/>
            <person name="Claudel C."/>
            <person name="Donnadieu C."/>
            <person name="Faraut T."/>
            <person name="Fievet G."/>
            <person name="Helmstetter N."/>
            <person name="King M."/>
            <person name="Knapp S.J."/>
            <person name="Lai Z."/>
            <person name="Le Paslier M.C."/>
            <person name="Lippi Y."/>
            <person name="Lorenzon L."/>
            <person name="Mandel J.R."/>
            <person name="Marage G."/>
            <person name="Marchand G."/>
            <person name="Marquand E."/>
            <person name="Bret-Mestries E."/>
            <person name="Morien E."/>
            <person name="Nambeesan S."/>
            <person name="Nguyen T."/>
            <person name="Pegot-Espagnet P."/>
            <person name="Pouilly N."/>
            <person name="Raftis F."/>
            <person name="Sallet E."/>
            <person name="Schiex T."/>
            <person name="Thomas J."/>
            <person name="Vandecasteele C."/>
            <person name="Vares D."/>
            <person name="Vear F."/>
            <person name="Vautrin S."/>
            <person name="Crespi M."/>
            <person name="Mangin B."/>
            <person name="Burke J.M."/>
            <person name="Salse J."/>
            <person name="Munos S."/>
            <person name="Vincourt P."/>
            <person name="Rieseberg L.H."/>
            <person name="Langlade N.B."/>
        </authorList>
    </citation>
    <scope>NUCLEOTIDE SEQUENCE [LARGE SCALE GENOMIC DNA]</scope>
    <source>
        <strain evidence="5">cv. SF193</strain>
        <tissue evidence="3">Leaves</tissue>
    </source>
</reference>
<dbReference type="PROSITE" id="PS51375">
    <property type="entry name" value="PPR"/>
    <property type="match status" value="4"/>
</dbReference>
<keyword evidence="1" id="KW-0677">Repeat</keyword>
<dbReference type="NCBIfam" id="TIGR00756">
    <property type="entry name" value="PPR"/>
    <property type="match status" value="4"/>
</dbReference>
<evidence type="ECO:0000256" key="2">
    <source>
        <dbReference type="PROSITE-ProRule" id="PRU00708"/>
    </source>
</evidence>
<dbReference type="FunFam" id="1.25.40.10:FF:000381">
    <property type="entry name" value="Pentatricopeptide repeat-containing protein"/>
    <property type="match status" value="2"/>
</dbReference>
<keyword evidence="5" id="KW-1185">Reference proteome</keyword>
<dbReference type="InterPro" id="IPR046960">
    <property type="entry name" value="PPR_At4g14850-like_plant"/>
</dbReference>
<dbReference type="GO" id="GO:0009451">
    <property type="term" value="P:RNA modification"/>
    <property type="evidence" value="ECO:0000318"/>
    <property type="project" value="GO_Central"/>
</dbReference>
<evidence type="ECO:0000313" key="5">
    <source>
        <dbReference type="Proteomes" id="UP000215914"/>
    </source>
</evidence>
<protein>
    <submittedName>
        <fullName evidence="4">Putative tetratricopeptide-like helical domain-containing protein</fullName>
    </submittedName>
    <submittedName>
        <fullName evidence="3">Tetratricopeptide-like helical domain superfamily</fullName>
    </submittedName>
</protein>
<dbReference type="EMBL" id="CM007894">
    <property type="protein sequence ID" value="OTG24988.1"/>
    <property type="molecule type" value="Genomic_DNA"/>
</dbReference>
<feature type="repeat" description="PPR" evidence="2">
    <location>
        <begin position="109"/>
        <end position="143"/>
    </location>
</feature>
<accession>A0A251UNQ9</accession>
<dbReference type="OMA" id="NWDEASK"/>
<evidence type="ECO:0000313" key="3">
    <source>
        <dbReference type="EMBL" id="KAF5767607.1"/>
    </source>
</evidence>
<dbReference type="PANTHER" id="PTHR47926:SF347">
    <property type="entry name" value="PENTATRICOPEPTIDE REPEAT-CONTAINING PROTEIN"/>
    <property type="match status" value="1"/>
</dbReference>
<dbReference type="Proteomes" id="UP000215914">
    <property type="component" value="Chromosome 5"/>
</dbReference>
<dbReference type="FunFam" id="1.25.40.10:FF:000305">
    <property type="entry name" value="Pentatricopeptide repeat-containing protein mitochondrial"/>
    <property type="match status" value="1"/>
</dbReference>
<feature type="repeat" description="PPR" evidence="2">
    <location>
        <begin position="210"/>
        <end position="244"/>
    </location>
</feature>
<dbReference type="InterPro" id="IPR011990">
    <property type="entry name" value="TPR-like_helical_dom_sf"/>
</dbReference>
<dbReference type="SUPFAM" id="SSF48452">
    <property type="entry name" value="TPR-like"/>
    <property type="match status" value="1"/>
</dbReference>
<reference evidence="4" key="2">
    <citation type="submission" date="2017-02" db="EMBL/GenBank/DDBJ databases">
        <title>Sunflower complete genome.</title>
        <authorList>
            <person name="Langlade N."/>
            <person name="Munos S."/>
        </authorList>
    </citation>
    <scope>NUCLEOTIDE SEQUENCE [LARGE SCALE GENOMIC DNA]</scope>
    <source>
        <tissue evidence="4">Leaves</tissue>
    </source>
</reference>
<dbReference type="EMBL" id="MNCJ02000329">
    <property type="protein sequence ID" value="KAF5767607.1"/>
    <property type="molecule type" value="Genomic_DNA"/>
</dbReference>
<organism evidence="4 5">
    <name type="scientific">Helianthus annuus</name>
    <name type="common">Common sunflower</name>
    <dbReference type="NCBI Taxonomy" id="4232"/>
    <lineage>
        <taxon>Eukaryota</taxon>
        <taxon>Viridiplantae</taxon>
        <taxon>Streptophyta</taxon>
        <taxon>Embryophyta</taxon>
        <taxon>Tracheophyta</taxon>
        <taxon>Spermatophyta</taxon>
        <taxon>Magnoliopsida</taxon>
        <taxon>eudicotyledons</taxon>
        <taxon>Gunneridae</taxon>
        <taxon>Pentapetalae</taxon>
        <taxon>asterids</taxon>
        <taxon>campanulids</taxon>
        <taxon>Asterales</taxon>
        <taxon>Asteraceae</taxon>
        <taxon>Asteroideae</taxon>
        <taxon>Heliantheae alliance</taxon>
        <taxon>Heliantheae</taxon>
        <taxon>Helianthus</taxon>
    </lineage>
</organism>
<reference evidence="3" key="3">
    <citation type="submission" date="2020-06" db="EMBL/GenBank/DDBJ databases">
        <title>Helianthus annuus Genome sequencing and assembly Release 2.</title>
        <authorList>
            <person name="Gouzy J."/>
            <person name="Langlade N."/>
            <person name="Munos S."/>
        </authorList>
    </citation>
    <scope>NUCLEOTIDE SEQUENCE</scope>
    <source>
        <tissue evidence="3">Leaves</tissue>
    </source>
</reference>
<dbReference type="OrthoDB" id="442680at2759"/>
<dbReference type="Pfam" id="PF01535">
    <property type="entry name" value="PPR"/>
    <property type="match status" value="6"/>
</dbReference>
<sequence length="623" mass="70106">MPLIHRALIALSCIQSQSQPLFLLPRNIFVPTTLVRFHRIHSNCDHSDTTHLIPFKPTNEFSAKINHATLIKNGSIHNSHVNNYLLSLYVKSSNLIYAHQLFDEMPVRDVRSWTIIISGFSRIGWYDLALDLFTQMINHGITPNQFTFSSVLKCCAGANKLDVGKMILGWILRNGVRLDMTLENSVLYLFVKCEAFDYATKVFESMSVKDIVSWNIMISAYLKNGDLEKAVGIFWRMPFRNAASWNTVIDGHLQNGHERIAMQLLYQMVKTGAAFTNVTFSIALLLASSLKHVELGKQIHGRLLRVGTSDGFIKNSLIDMYCKCGETEKAVMVFKTLNQSVRDSVSVSSIVSSYIKNDRIEDALKVFTFMVSEHGEVDKFTLTSVLSACADAGLLYLGQLIHTYILKSGHEPDAFVSSSMIDMYGKCGRLQSASKIFKESDNRNVVLWTAIISCYASHGEGTETIRLFEMMVNEGIKSNEVTFVAVLTACSHAGLIDEGCSYFTLMKDVYGIEPEVEHYTCMVDLLGRAGRLNEIKGFIYENNISHMSAVWKAFLSSCHQHNNVEMAKWVCRKLYELEPSAAGPYVLMSKTFASDCRWEEAAKLKGLMKEKGIKKQPGQSWIQ</sequence>
<feature type="repeat" description="PPR" evidence="2">
    <location>
        <begin position="444"/>
        <end position="478"/>
    </location>
</feature>
<dbReference type="GO" id="GO:0003723">
    <property type="term" value="F:RNA binding"/>
    <property type="evidence" value="ECO:0000318"/>
    <property type="project" value="GO_Central"/>
</dbReference>
<evidence type="ECO:0000256" key="1">
    <source>
        <dbReference type="ARBA" id="ARBA00022737"/>
    </source>
</evidence>
<name>A0A251UNQ9_HELAN</name>
<dbReference type="Pfam" id="PF13041">
    <property type="entry name" value="PPR_2"/>
    <property type="match status" value="2"/>
</dbReference>